<dbReference type="InterPro" id="IPR022742">
    <property type="entry name" value="Hydrolase_4"/>
</dbReference>
<dbReference type="SUPFAM" id="SSF53474">
    <property type="entry name" value="alpha/beta-Hydrolases"/>
    <property type="match status" value="1"/>
</dbReference>
<dbReference type="InterPro" id="IPR029058">
    <property type="entry name" value="AB_hydrolase_fold"/>
</dbReference>
<dbReference type="PANTHER" id="PTHR12277:SF79">
    <property type="entry name" value="XAA-PRO DIPEPTIDYL-PEPTIDASE-RELATED"/>
    <property type="match status" value="1"/>
</dbReference>
<reference evidence="2 3" key="1">
    <citation type="submission" date="2021-01" db="EMBL/GenBank/DDBJ databases">
        <title>Whole genome shotgun sequence of Cellulomonas phragmiteti NBRC 110785.</title>
        <authorList>
            <person name="Komaki H."/>
            <person name="Tamura T."/>
        </authorList>
    </citation>
    <scope>NUCLEOTIDE SEQUENCE [LARGE SCALE GENOMIC DNA]</scope>
    <source>
        <strain evidence="2 3">NBRC 110785</strain>
    </source>
</reference>
<proteinExistence type="predicted"/>
<keyword evidence="3" id="KW-1185">Reference proteome</keyword>
<name>A0ABQ4DHD0_9CELL</name>
<dbReference type="EMBL" id="BONP01000002">
    <property type="protein sequence ID" value="GIG38729.1"/>
    <property type="molecule type" value="Genomic_DNA"/>
</dbReference>
<sequence>MARTWRVTLGALVAVVAVAVGLVWAGQGRLVYHPDTRAVPAVADVLPGAREVHLTTSDGLRLGAWYLPPADGCDAAVLVTPGNGGHRAGRAGLARALHAQGFGVLLLDYRGYGGNEGTPSQAGLARDARAAREHLVGEAGIRQDRLVYLGESLGAAVATALAVEHPPAALVLRSPFTSLADAGRAAVHVPVGWLLRDRYDVRALVARVDAPVAVVHGTADTIVPPSQSREVADAVRGTGAQVVERKVAGAGHNDADLAHGAVLVDAVAEVARAAGAGCDGSPDGR</sequence>
<dbReference type="PANTHER" id="PTHR12277">
    <property type="entry name" value="ALPHA/BETA HYDROLASE DOMAIN-CONTAINING PROTEIN"/>
    <property type="match status" value="1"/>
</dbReference>
<organism evidence="2 3">
    <name type="scientific">Cellulomonas phragmiteti</name>
    <dbReference type="NCBI Taxonomy" id="478780"/>
    <lineage>
        <taxon>Bacteria</taxon>
        <taxon>Bacillati</taxon>
        <taxon>Actinomycetota</taxon>
        <taxon>Actinomycetes</taxon>
        <taxon>Micrococcales</taxon>
        <taxon>Cellulomonadaceae</taxon>
        <taxon>Cellulomonas</taxon>
    </lineage>
</organism>
<dbReference type="Pfam" id="PF12146">
    <property type="entry name" value="Hydrolase_4"/>
    <property type="match status" value="1"/>
</dbReference>
<evidence type="ECO:0000259" key="1">
    <source>
        <dbReference type="Pfam" id="PF12146"/>
    </source>
</evidence>
<evidence type="ECO:0000313" key="2">
    <source>
        <dbReference type="EMBL" id="GIG38729.1"/>
    </source>
</evidence>
<gene>
    <name evidence="2" type="ORF">Cph01nite_04910</name>
</gene>
<evidence type="ECO:0000313" key="3">
    <source>
        <dbReference type="Proteomes" id="UP000614741"/>
    </source>
</evidence>
<dbReference type="Proteomes" id="UP000614741">
    <property type="component" value="Unassembled WGS sequence"/>
</dbReference>
<feature type="domain" description="Serine aminopeptidase S33" evidence="1">
    <location>
        <begin position="74"/>
        <end position="182"/>
    </location>
</feature>
<comment type="caution">
    <text evidence="2">The sequence shown here is derived from an EMBL/GenBank/DDBJ whole genome shotgun (WGS) entry which is preliminary data.</text>
</comment>
<dbReference type="Gene3D" id="3.40.50.1820">
    <property type="entry name" value="alpha/beta hydrolase"/>
    <property type="match status" value="2"/>
</dbReference>
<protein>
    <recommendedName>
        <fullName evidence="1">Serine aminopeptidase S33 domain-containing protein</fullName>
    </recommendedName>
</protein>
<dbReference type="RefSeq" id="WP_203670790.1">
    <property type="nucleotide sequence ID" value="NZ_BONP01000002.1"/>
</dbReference>
<accession>A0ABQ4DHD0</accession>